<organism evidence="1 2">
    <name type="scientific">Meganyctiphanes norvegica</name>
    <name type="common">Northern krill</name>
    <name type="synonym">Thysanopoda norvegica</name>
    <dbReference type="NCBI Taxonomy" id="48144"/>
    <lineage>
        <taxon>Eukaryota</taxon>
        <taxon>Metazoa</taxon>
        <taxon>Ecdysozoa</taxon>
        <taxon>Arthropoda</taxon>
        <taxon>Crustacea</taxon>
        <taxon>Multicrustacea</taxon>
        <taxon>Malacostraca</taxon>
        <taxon>Eumalacostraca</taxon>
        <taxon>Eucarida</taxon>
        <taxon>Euphausiacea</taxon>
        <taxon>Euphausiidae</taxon>
        <taxon>Meganyctiphanes</taxon>
    </lineage>
</organism>
<name>A0AAV2PXV4_MEGNR</name>
<gene>
    <name evidence="1" type="ORF">MNOR_LOCUS6054</name>
</gene>
<evidence type="ECO:0000313" key="2">
    <source>
        <dbReference type="Proteomes" id="UP001497623"/>
    </source>
</evidence>
<sequence>VACDPLTCTYNGVDGRCKREEVPGTVNVGPQQCKHGCDCYIPEDQDCDNQRKCDRPDAAAEGYYTTGHCRTTCHSDETPYDRCDIDNQDSCSCCLRKKDCEIETCLYKNEFPGKCSKGPMSGHTNVGQVNCGEGCNCWIEEHQDCEIESCLYKNEFPGKCSKGPISGHTNVGQVNCGEGCNCWIEEHQDCGPTCTTKPTGCMCMLPPNTCPDGYCSLESDICDDDHCTCCKESSDTKCQPKNNLCHAPDYCVDKYSSKCPKGFAKVLNTCFKSSSFPIELEQAEKSSSHISKGPDISSSSSTDCDCCKSLACTPNGDQCSGKGDYCVDPEKSCPLHYKTSFDCSKPVVENGTHTQSKLCKCCKPRKIIAVEDQLELREVDFNG</sequence>
<dbReference type="Proteomes" id="UP001497623">
    <property type="component" value="Unassembled WGS sequence"/>
</dbReference>
<dbReference type="AlphaFoldDB" id="A0AAV2PXV4"/>
<dbReference type="EMBL" id="CAXKWB010002431">
    <property type="protein sequence ID" value="CAL4066968.1"/>
    <property type="molecule type" value="Genomic_DNA"/>
</dbReference>
<feature type="non-terminal residue" evidence="1">
    <location>
        <position position="1"/>
    </location>
</feature>
<proteinExistence type="predicted"/>
<evidence type="ECO:0000313" key="1">
    <source>
        <dbReference type="EMBL" id="CAL4066968.1"/>
    </source>
</evidence>
<reference evidence="1 2" key="1">
    <citation type="submission" date="2024-05" db="EMBL/GenBank/DDBJ databases">
        <authorList>
            <person name="Wallberg A."/>
        </authorList>
    </citation>
    <scope>NUCLEOTIDE SEQUENCE [LARGE SCALE GENOMIC DNA]</scope>
</reference>
<keyword evidence="2" id="KW-1185">Reference proteome</keyword>
<comment type="caution">
    <text evidence="1">The sequence shown here is derived from an EMBL/GenBank/DDBJ whole genome shotgun (WGS) entry which is preliminary data.</text>
</comment>
<accession>A0AAV2PXV4</accession>
<protein>
    <submittedName>
        <fullName evidence="1">Uncharacterized protein</fullName>
    </submittedName>
</protein>